<dbReference type="Proteomes" id="UP000257109">
    <property type="component" value="Unassembled WGS sequence"/>
</dbReference>
<gene>
    <name evidence="1" type="ORF">CR513_14336</name>
</gene>
<comment type="caution">
    <text evidence="1">The sequence shown here is derived from an EMBL/GenBank/DDBJ whole genome shotgun (WGS) entry which is preliminary data.</text>
</comment>
<evidence type="ECO:0000313" key="1">
    <source>
        <dbReference type="EMBL" id="RDY02234.1"/>
    </source>
</evidence>
<organism evidence="1 2">
    <name type="scientific">Mucuna pruriens</name>
    <name type="common">Velvet bean</name>
    <name type="synonym">Dolichos pruriens</name>
    <dbReference type="NCBI Taxonomy" id="157652"/>
    <lineage>
        <taxon>Eukaryota</taxon>
        <taxon>Viridiplantae</taxon>
        <taxon>Streptophyta</taxon>
        <taxon>Embryophyta</taxon>
        <taxon>Tracheophyta</taxon>
        <taxon>Spermatophyta</taxon>
        <taxon>Magnoliopsida</taxon>
        <taxon>eudicotyledons</taxon>
        <taxon>Gunneridae</taxon>
        <taxon>Pentapetalae</taxon>
        <taxon>rosids</taxon>
        <taxon>fabids</taxon>
        <taxon>Fabales</taxon>
        <taxon>Fabaceae</taxon>
        <taxon>Papilionoideae</taxon>
        <taxon>50 kb inversion clade</taxon>
        <taxon>NPAAA clade</taxon>
        <taxon>indigoferoid/millettioid clade</taxon>
        <taxon>Phaseoleae</taxon>
        <taxon>Mucuna</taxon>
    </lineage>
</organism>
<proteinExistence type="predicted"/>
<dbReference type="EMBL" id="QJKJ01002574">
    <property type="protein sequence ID" value="RDY02234.1"/>
    <property type="molecule type" value="Genomic_DNA"/>
</dbReference>
<reference evidence="1" key="1">
    <citation type="submission" date="2018-05" db="EMBL/GenBank/DDBJ databases">
        <title>Draft genome of Mucuna pruriens seed.</title>
        <authorList>
            <person name="Nnadi N.E."/>
            <person name="Vos R."/>
            <person name="Hasami M.H."/>
            <person name="Devisetty U.K."/>
            <person name="Aguiy J.C."/>
        </authorList>
    </citation>
    <scope>NUCLEOTIDE SEQUENCE [LARGE SCALE GENOMIC DNA]</scope>
    <source>
        <strain evidence="1">JCA_2017</strain>
    </source>
</reference>
<accession>A0A371HHQ4</accession>
<name>A0A371HHQ4_MUCPR</name>
<feature type="non-terminal residue" evidence="1">
    <location>
        <position position="1"/>
    </location>
</feature>
<keyword evidence="2" id="KW-1185">Reference proteome</keyword>
<sequence>MQFSPWSQVFDRGSTVYRHFTSGNGVDNKWSGLEKLGLNLRMATSTNTSSNKDVAKSFQVI</sequence>
<dbReference type="AlphaFoldDB" id="A0A371HHQ4"/>
<evidence type="ECO:0000313" key="2">
    <source>
        <dbReference type="Proteomes" id="UP000257109"/>
    </source>
</evidence>
<protein>
    <submittedName>
        <fullName evidence="1">Uncharacterized protein</fullName>
    </submittedName>
</protein>